<keyword evidence="4" id="KW-1185">Reference proteome</keyword>
<feature type="compositionally biased region" description="Low complexity" evidence="1">
    <location>
        <begin position="249"/>
        <end position="263"/>
    </location>
</feature>
<evidence type="ECO:0000313" key="3">
    <source>
        <dbReference type="EMBL" id="WIA11420.1"/>
    </source>
</evidence>
<feature type="compositionally biased region" description="Low complexity" evidence="1">
    <location>
        <begin position="72"/>
        <end position="86"/>
    </location>
</feature>
<dbReference type="SUPFAM" id="SSF51735">
    <property type="entry name" value="NAD(P)-binding Rossmann-fold domains"/>
    <property type="match status" value="1"/>
</dbReference>
<feature type="region of interest" description="Disordered" evidence="1">
    <location>
        <begin position="1"/>
        <end position="42"/>
    </location>
</feature>
<evidence type="ECO:0000259" key="2">
    <source>
        <dbReference type="Pfam" id="PF13460"/>
    </source>
</evidence>
<dbReference type="PANTHER" id="PTHR47869:SF2">
    <property type="entry name" value="OS03G0410700 PROTEIN"/>
    <property type="match status" value="1"/>
</dbReference>
<feature type="region of interest" description="Disordered" evidence="1">
    <location>
        <begin position="57"/>
        <end position="102"/>
    </location>
</feature>
<accession>A0ABY8TR04</accession>
<feature type="region of interest" description="Disordered" evidence="1">
    <location>
        <begin position="285"/>
        <end position="306"/>
    </location>
</feature>
<evidence type="ECO:0000256" key="1">
    <source>
        <dbReference type="SAM" id="MobiDB-lite"/>
    </source>
</evidence>
<dbReference type="InterPro" id="IPR016040">
    <property type="entry name" value="NAD(P)-bd_dom"/>
</dbReference>
<dbReference type="InterPro" id="IPR036291">
    <property type="entry name" value="NAD(P)-bd_dom_sf"/>
</dbReference>
<feature type="compositionally biased region" description="Polar residues" evidence="1">
    <location>
        <begin position="238"/>
        <end position="248"/>
    </location>
</feature>
<proteinExistence type="predicted"/>
<feature type="domain" description="NAD(P)-binding" evidence="2">
    <location>
        <begin position="106"/>
        <end position="275"/>
    </location>
</feature>
<dbReference type="Pfam" id="PF13460">
    <property type="entry name" value="NAD_binding_10"/>
    <property type="match status" value="1"/>
</dbReference>
<feature type="region of interest" description="Disordered" evidence="1">
    <location>
        <begin position="238"/>
        <end position="263"/>
    </location>
</feature>
<evidence type="ECO:0000313" key="4">
    <source>
        <dbReference type="Proteomes" id="UP001244341"/>
    </source>
</evidence>
<sequence>MLRGVRQLKSSTSPAPGANVGPARLAVRVRSNNKGNAGGRLARELLDVVQGGPKLRKWYGQESGLPRDGGEPEPTQQQEPRQQQQQEPEEEGEKDTVLVTDADTPTGELVVLQLILLRAKVRILVKDTAAAKTGYGPYVEPVSVDMGSAGGLARALRNVRSVIVLGKLGALPQAAAKAGVERLVLLSTAGMPQPGGLAGLFLSSADAALKDPQREAAVTGSGIPSVVVKAGVIQDTPGGSSRITVQPASLSSSSSSSSSKQSSITREDLASAIVAGAVYLPGLGSSSSSSVAYEVADAGPGQPPESWQQLLEGLAAARTQ</sequence>
<dbReference type="PANTHER" id="PTHR47869">
    <property type="entry name" value="OS03G0410700 PROTEIN"/>
    <property type="match status" value="1"/>
</dbReference>
<reference evidence="3 4" key="1">
    <citation type="submission" date="2023-05" db="EMBL/GenBank/DDBJ databases">
        <title>A 100% complete, gapless, phased diploid assembly of the Scenedesmus obliquus UTEX 3031 genome.</title>
        <authorList>
            <person name="Biondi T.C."/>
            <person name="Hanschen E.R."/>
            <person name="Kwon T."/>
            <person name="Eng W."/>
            <person name="Kruse C.P.S."/>
            <person name="Koehler S.I."/>
            <person name="Kunde Y."/>
            <person name="Gleasner C.D."/>
            <person name="You Mak K.T."/>
            <person name="Polle J."/>
            <person name="Hovde B.T."/>
            <person name="Starkenburg S.R."/>
        </authorList>
    </citation>
    <scope>NUCLEOTIDE SEQUENCE [LARGE SCALE GENOMIC DNA]</scope>
    <source>
        <strain evidence="3 4">DOE0152z</strain>
    </source>
</reference>
<dbReference type="Gene3D" id="3.40.50.720">
    <property type="entry name" value="NAD(P)-binding Rossmann-like Domain"/>
    <property type="match status" value="1"/>
</dbReference>
<organism evidence="3 4">
    <name type="scientific">Tetradesmus obliquus</name>
    <name type="common">Green alga</name>
    <name type="synonym">Acutodesmus obliquus</name>
    <dbReference type="NCBI Taxonomy" id="3088"/>
    <lineage>
        <taxon>Eukaryota</taxon>
        <taxon>Viridiplantae</taxon>
        <taxon>Chlorophyta</taxon>
        <taxon>core chlorophytes</taxon>
        <taxon>Chlorophyceae</taxon>
        <taxon>CS clade</taxon>
        <taxon>Sphaeropleales</taxon>
        <taxon>Scenedesmaceae</taxon>
        <taxon>Tetradesmus</taxon>
    </lineage>
</organism>
<protein>
    <recommendedName>
        <fullName evidence="2">NAD(P)-binding domain-containing protein</fullName>
    </recommendedName>
</protein>
<gene>
    <name evidence="3" type="ORF">OEZ85_011537</name>
</gene>
<dbReference type="EMBL" id="CP126210">
    <property type="protein sequence ID" value="WIA11420.1"/>
    <property type="molecule type" value="Genomic_DNA"/>
</dbReference>
<name>A0ABY8TR04_TETOB</name>
<dbReference type="Proteomes" id="UP001244341">
    <property type="component" value="Chromosome 3b"/>
</dbReference>